<keyword evidence="5" id="KW-1185">Reference proteome</keyword>
<dbReference type="RefSeq" id="WP_160621057.1">
    <property type="nucleotide sequence ID" value="NZ_CP028271.1"/>
</dbReference>
<accession>A0A6P1PZ33</accession>
<dbReference type="AlphaFoldDB" id="A0A6P1PZ33"/>
<evidence type="ECO:0000313" key="4">
    <source>
        <dbReference type="EMBL" id="QHM71038.1"/>
    </source>
</evidence>
<dbReference type="EMBL" id="CP028271">
    <property type="protein sequence ID" value="QHM71038.1"/>
    <property type="molecule type" value="Genomic_DNA"/>
</dbReference>
<evidence type="ECO:0000256" key="1">
    <source>
        <dbReference type="ARBA" id="ARBA00022679"/>
    </source>
</evidence>
<dbReference type="GO" id="GO:0016747">
    <property type="term" value="F:acyltransferase activity, transferring groups other than amino-acyl groups"/>
    <property type="evidence" value="ECO:0007669"/>
    <property type="project" value="InterPro"/>
</dbReference>
<sequence>MTITIKTASPQSFAVLRTIELASFTTLRATGAVTGPAEASSEEDLQRYLDAGLLWAALASETLPVGFLGAYQEQGWLHIAEMDVDPAWQQRGIGRRLMEQAIEEGRERKLQGITLTTDRFAPFNAPFYASLGLHIVAWDACPERLKAILAAESAAGFDPRRRVAMMMVF</sequence>
<dbReference type="Pfam" id="PF00583">
    <property type="entry name" value="Acetyltransf_1"/>
    <property type="match status" value="1"/>
</dbReference>
<dbReference type="Gene3D" id="3.40.630.30">
    <property type="match status" value="1"/>
</dbReference>
<keyword evidence="2" id="KW-0012">Acyltransferase</keyword>
<evidence type="ECO:0000313" key="5">
    <source>
        <dbReference type="Proteomes" id="UP000464053"/>
    </source>
</evidence>
<dbReference type="OrthoDB" id="572496at2"/>
<dbReference type="PROSITE" id="PS51186">
    <property type="entry name" value="GNAT"/>
    <property type="match status" value="1"/>
</dbReference>
<name>A0A6P1PZ33_9GAMM</name>
<protein>
    <recommendedName>
        <fullName evidence="3">N-acetyltransferase domain-containing protein</fullName>
    </recommendedName>
</protein>
<reference evidence="4 5" key="1">
    <citation type="submission" date="2018-03" db="EMBL/GenBank/DDBJ databases">
        <title>Pantoea intestinalis SRCM103226 isolated form the mealworm.</title>
        <authorList>
            <person name="Jeong D.-Y."/>
            <person name="Kim J.W."/>
        </authorList>
    </citation>
    <scope>NUCLEOTIDE SEQUENCE [LARGE SCALE GENOMIC DNA]</scope>
    <source>
        <strain evidence="4 5">SRCM103226</strain>
    </source>
</reference>
<dbReference type="PANTHER" id="PTHR43877">
    <property type="entry name" value="AMINOALKYLPHOSPHONATE N-ACETYLTRANSFERASE-RELATED-RELATED"/>
    <property type="match status" value="1"/>
</dbReference>
<gene>
    <name evidence="4" type="ORF">C7M51_01320</name>
</gene>
<feature type="domain" description="N-acetyltransferase" evidence="3">
    <location>
        <begin position="3"/>
        <end position="155"/>
    </location>
</feature>
<dbReference type="KEGG" id="mint:C7M51_01320"/>
<evidence type="ECO:0000259" key="3">
    <source>
        <dbReference type="PROSITE" id="PS51186"/>
    </source>
</evidence>
<organism evidence="4 5">
    <name type="scientific">Mixta intestinalis</name>
    <dbReference type="NCBI Taxonomy" id="1615494"/>
    <lineage>
        <taxon>Bacteria</taxon>
        <taxon>Pseudomonadati</taxon>
        <taxon>Pseudomonadota</taxon>
        <taxon>Gammaproteobacteria</taxon>
        <taxon>Enterobacterales</taxon>
        <taxon>Erwiniaceae</taxon>
        <taxon>Mixta</taxon>
    </lineage>
</organism>
<keyword evidence="1" id="KW-0808">Transferase</keyword>
<dbReference type="InterPro" id="IPR050832">
    <property type="entry name" value="Bact_Acetyltransf"/>
</dbReference>
<evidence type="ECO:0000256" key="2">
    <source>
        <dbReference type="ARBA" id="ARBA00023315"/>
    </source>
</evidence>
<proteinExistence type="predicted"/>
<dbReference type="CDD" id="cd04301">
    <property type="entry name" value="NAT_SF"/>
    <property type="match status" value="1"/>
</dbReference>
<dbReference type="InterPro" id="IPR000182">
    <property type="entry name" value="GNAT_dom"/>
</dbReference>
<dbReference type="Proteomes" id="UP000464053">
    <property type="component" value="Chromosome"/>
</dbReference>
<dbReference type="SUPFAM" id="SSF55729">
    <property type="entry name" value="Acyl-CoA N-acyltransferases (Nat)"/>
    <property type="match status" value="1"/>
</dbReference>
<dbReference type="InterPro" id="IPR016181">
    <property type="entry name" value="Acyl_CoA_acyltransferase"/>
</dbReference>